<evidence type="ECO:0000256" key="3">
    <source>
        <dbReference type="ARBA" id="ARBA00022960"/>
    </source>
</evidence>
<comment type="similarity">
    <text evidence="6">Belongs to the SEDS family. MrdB/RodA subfamily.</text>
</comment>
<dbReference type="InterPro" id="IPR001182">
    <property type="entry name" value="FtsW/RodA"/>
</dbReference>
<protein>
    <recommendedName>
        <fullName evidence="6">Peptidoglycan glycosyltransferase RodA</fullName>
        <shortName evidence="6">PGT</shortName>
        <ecNumber evidence="6">2.4.99.28</ecNumber>
    </recommendedName>
    <alternativeName>
        <fullName evidence="6">Cell elongation protein RodA</fullName>
    </alternativeName>
    <alternativeName>
        <fullName evidence="6">Cell wall polymerase</fullName>
    </alternativeName>
    <alternativeName>
        <fullName evidence="6">Peptidoglycan polymerase</fullName>
        <shortName evidence="6">PG polymerase</shortName>
    </alternativeName>
</protein>
<proteinExistence type="inferred from homology"/>
<keyword evidence="6" id="KW-1003">Cell membrane</keyword>
<dbReference type="HAMAP" id="MF_02079">
    <property type="entry name" value="PGT_RodA"/>
    <property type="match status" value="1"/>
</dbReference>
<feature type="transmembrane region" description="Helical" evidence="6">
    <location>
        <begin position="340"/>
        <end position="360"/>
    </location>
</feature>
<dbReference type="RefSeq" id="WP_353930107.1">
    <property type="nucleotide sequence ID" value="NZ_CP150886.1"/>
</dbReference>
<comment type="catalytic activity">
    <reaction evidence="6">
        <text>[GlcNAc-(1-&gt;4)-Mur2Ac(oyl-L-Ala-gamma-D-Glu-L-Lys-D-Ala-D-Ala)](n)-di-trans,octa-cis-undecaprenyl diphosphate + beta-D-GlcNAc-(1-&gt;4)-Mur2Ac(oyl-L-Ala-gamma-D-Glu-L-Lys-D-Ala-D-Ala)-di-trans,octa-cis-undecaprenyl diphosphate = [GlcNAc-(1-&gt;4)-Mur2Ac(oyl-L-Ala-gamma-D-Glu-L-Lys-D-Ala-D-Ala)](n+1)-di-trans,octa-cis-undecaprenyl diphosphate + di-trans,octa-cis-undecaprenyl diphosphate + H(+)</text>
        <dbReference type="Rhea" id="RHEA:23708"/>
        <dbReference type="Rhea" id="RHEA-COMP:9602"/>
        <dbReference type="Rhea" id="RHEA-COMP:9603"/>
        <dbReference type="ChEBI" id="CHEBI:15378"/>
        <dbReference type="ChEBI" id="CHEBI:58405"/>
        <dbReference type="ChEBI" id="CHEBI:60033"/>
        <dbReference type="ChEBI" id="CHEBI:78435"/>
        <dbReference type="EC" id="2.4.99.28"/>
    </reaction>
</comment>
<dbReference type="Pfam" id="PF01098">
    <property type="entry name" value="FTSW_RODA_SPOVE"/>
    <property type="match status" value="2"/>
</dbReference>
<evidence type="ECO:0000256" key="2">
    <source>
        <dbReference type="ARBA" id="ARBA00022692"/>
    </source>
</evidence>
<comment type="pathway">
    <text evidence="6">Cell wall biogenesis; peptidoglycan biosynthesis.</text>
</comment>
<keyword evidence="6" id="KW-0808">Transferase</keyword>
<dbReference type="EC" id="2.4.99.28" evidence="6"/>
<evidence type="ECO:0000256" key="1">
    <source>
        <dbReference type="ARBA" id="ARBA00004141"/>
    </source>
</evidence>
<keyword evidence="8" id="KW-1185">Reference proteome</keyword>
<keyword evidence="6" id="KW-0573">Peptidoglycan synthesis</keyword>
<keyword evidence="6" id="KW-0328">Glycosyltransferase</keyword>
<keyword evidence="4 6" id="KW-1133">Transmembrane helix</keyword>
<dbReference type="NCBIfam" id="NF037961">
    <property type="entry name" value="RodA_shape"/>
    <property type="match status" value="1"/>
</dbReference>
<evidence type="ECO:0000256" key="5">
    <source>
        <dbReference type="ARBA" id="ARBA00023136"/>
    </source>
</evidence>
<organism evidence="7 8">
    <name type="scientific">Okeanomitos corallinicola TIOX110</name>
    <dbReference type="NCBI Taxonomy" id="3133117"/>
    <lineage>
        <taxon>Bacteria</taxon>
        <taxon>Bacillati</taxon>
        <taxon>Cyanobacteriota</taxon>
        <taxon>Cyanophyceae</taxon>
        <taxon>Nostocales</taxon>
        <taxon>Aphanizomenonaceae</taxon>
        <taxon>Okeanomitos</taxon>
    </lineage>
</organism>
<feature type="transmembrane region" description="Helical" evidence="6">
    <location>
        <begin position="221"/>
        <end position="240"/>
    </location>
</feature>
<feature type="transmembrane region" description="Helical" evidence="6">
    <location>
        <begin position="409"/>
        <end position="428"/>
    </location>
</feature>
<feature type="transmembrane region" description="Helical" evidence="6">
    <location>
        <begin position="247"/>
        <end position="267"/>
    </location>
</feature>
<dbReference type="InterPro" id="IPR011923">
    <property type="entry name" value="RodA/MrdB"/>
</dbReference>
<gene>
    <name evidence="6 7" type="primary">rodA</name>
    <name evidence="7" type="ORF">WJM97_17665</name>
</gene>
<feature type="transmembrane region" description="Helical" evidence="6">
    <location>
        <begin position="372"/>
        <end position="397"/>
    </location>
</feature>
<comment type="function">
    <text evidence="6">Peptidoglycan polymerase that is essential for cell wall elongation.</text>
</comment>
<keyword evidence="3 6" id="KW-0133">Cell shape</keyword>
<feature type="transmembrane region" description="Helical" evidence="6">
    <location>
        <begin position="166"/>
        <end position="183"/>
    </location>
</feature>
<keyword evidence="5 6" id="KW-0472">Membrane</keyword>
<dbReference type="EMBL" id="CP150886">
    <property type="protein sequence ID" value="WZB87193.1"/>
    <property type="molecule type" value="Genomic_DNA"/>
</dbReference>
<dbReference type="PANTHER" id="PTHR30474:SF1">
    <property type="entry name" value="PEPTIDOGLYCAN GLYCOSYLTRANSFERASE MRDB"/>
    <property type="match status" value="1"/>
</dbReference>
<dbReference type="Proteomes" id="UP001483337">
    <property type="component" value="Chromosome"/>
</dbReference>
<evidence type="ECO:0000313" key="7">
    <source>
        <dbReference type="EMBL" id="WZB87193.1"/>
    </source>
</evidence>
<feature type="transmembrane region" description="Helical" evidence="6">
    <location>
        <begin position="190"/>
        <end position="209"/>
    </location>
</feature>
<dbReference type="NCBIfam" id="TIGR02210">
    <property type="entry name" value="rodA_shape"/>
    <property type="match status" value="1"/>
</dbReference>
<evidence type="ECO:0000256" key="4">
    <source>
        <dbReference type="ARBA" id="ARBA00022989"/>
    </source>
</evidence>
<feature type="transmembrane region" description="Helical" evidence="6">
    <location>
        <begin position="54"/>
        <end position="71"/>
    </location>
</feature>
<name>A0ABZ2UUU0_9CYAN</name>
<keyword evidence="6" id="KW-0961">Cell wall biogenesis/degradation</keyword>
<feature type="transmembrane region" description="Helical" evidence="6">
    <location>
        <begin position="21"/>
        <end position="42"/>
    </location>
</feature>
<evidence type="ECO:0000256" key="6">
    <source>
        <dbReference type="HAMAP-Rule" id="MF_02079"/>
    </source>
</evidence>
<evidence type="ECO:0000313" key="8">
    <source>
        <dbReference type="Proteomes" id="UP001483337"/>
    </source>
</evidence>
<comment type="subcellular location">
    <subcellularLocation>
        <location evidence="6">Cell membrane</location>
        <topology evidence="6">Multi-pass membrane protein</topology>
    </subcellularLocation>
    <subcellularLocation>
        <location evidence="1">Membrane</location>
        <topology evidence="1">Multi-pass membrane protein</topology>
    </subcellularLocation>
</comment>
<accession>A0ABZ2UUU0</accession>
<keyword evidence="2 6" id="KW-0812">Transmembrane</keyword>
<sequence length="437" mass="48909">MLLKRSLPKIRWQYWLKPWHQVDWLLLCLPIAVSLFGGLMILSTELRHPANDWWWHWLVAGIGSIIALFLARIRYENLVQWHWITYAITNFSLIVVMFAGKSANGAQRWIGIAGFNVQPSEFAKIGMIITLAALLHRCTASKLENIFRALAITAVPWGLVFLQPDLATSLVFAAIFLGMLYWANANPGWLILMVSPIVSAILFSISWPLSEPIVLLKELTFSPLGLFWAGAMGIVGWQTLPWRKFNLGAIGSFGINILGGELGVFAWNHVLREYQKDRLSVFMNPEHDPLGAGYHLIQSRIAIGAGELWGWGLFKGPMTQLNFVPEQHTDFIFSAVGEELGFVGCLVVLFVFCLICFRILRIAQTAKDNFGSLLAIGVLSMIIFQLIVNVGMTVGLAPVAGIPLPWMSYGRSAMLTNFIALGIVESVANFRQRQTYY</sequence>
<reference evidence="7 8" key="1">
    <citation type="submission" date="2024-04" db="EMBL/GenBank/DDBJ databases">
        <title>Okeanomitos corallinicola gen. &amp; sp. nov. (Nostocales, Cyanobacteria), a new toxic marine heterocyst-forming cyanobacterium from a coral reef.</title>
        <authorList>
            <person name="Li H."/>
            <person name="Li R."/>
            <person name="Kang J."/>
            <person name="Hii K.S."/>
            <person name="Mohamed H.F."/>
            <person name="Xu X."/>
            <person name="Luo Z."/>
        </authorList>
    </citation>
    <scope>NUCLEOTIDE SEQUENCE [LARGE SCALE GENOMIC DNA]</scope>
    <source>
        <strain evidence="7 8">TIOX110</strain>
    </source>
</reference>
<dbReference type="PANTHER" id="PTHR30474">
    <property type="entry name" value="CELL CYCLE PROTEIN"/>
    <property type="match status" value="1"/>
</dbReference>
<feature type="transmembrane region" description="Helical" evidence="6">
    <location>
        <begin position="83"/>
        <end position="100"/>
    </location>
</feature>